<dbReference type="SUPFAM" id="SSF88946">
    <property type="entry name" value="Sigma2 domain of RNA polymerase sigma factors"/>
    <property type="match status" value="1"/>
</dbReference>
<evidence type="ECO:0000259" key="7">
    <source>
        <dbReference type="Pfam" id="PF08281"/>
    </source>
</evidence>
<sequence>MLRFFRPQPSELTDRELLERFRRTGESEWLGHAYERYMELVYGLCLKYLGDEGLAEDAVMTVFESLLVKVPEHDIQNFRNWLYTFVRNHCLMQLRREKPHLTISLEPEFMQFEDSWHLMDEHSENGQLKHLEDCLSRLSPQQKSCIKLFYYEEKTYKEIADMKCHEVGKIRSYIQNGRRNLRICLEKKQAKAKHLE</sequence>
<dbReference type="InterPro" id="IPR013325">
    <property type="entry name" value="RNA_pol_sigma_r2"/>
</dbReference>
<evidence type="ECO:0000256" key="2">
    <source>
        <dbReference type="ARBA" id="ARBA00023015"/>
    </source>
</evidence>
<dbReference type="Gene3D" id="1.10.1740.10">
    <property type="match status" value="1"/>
</dbReference>
<keyword evidence="3" id="KW-0731">Sigma factor</keyword>
<dbReference type="CDD" id="cd06171">
    <property type="entry name" value="Sigma70_r4"/>
    <property type="match status" value="1"/>
</dbReference>
<reference evidence="8 9" key="1">
    <citation type="submission" date="2017-10" db="EMBL/GenBank/DDBJ databases">
        <title>The draft genome sequence of Lewinella nigricans NBRC 102662.</title>
        <authorList>
            <person name="Wang K."/>
        </authorList>
    </citation>
    <scope>NUCLEOTIDE SEQUENCE [LARGE SCALE GENOMIC DNA]</scope>
    <source>
        <strain evidence="8 9">NBRC 102662</strain>
    </source>
</reference>
<evidence type="ECO:0000313" key="8">
    <source>
        <dbReference type="EMBL" id="PHN07053.1"/>
    </source>
</evidence>
<dbReference type="InterPro" id="IPR014284">
    <property type="entry name" value="RNA_pol_sigma-70_dom"/>
</dbReference>
<dbReference type="Pfam" id="PF04542">
    <property type="entry name" value="Sigma70_r2"/>
    <property type="match status" value="1"/>
</dbReference>
<keyword evidence="2" id="KW-0805">Transcription regulation</keyword>
<dbReference type="Gene3D" id="1.10.10.10">
    <property type="entry name" value="Winged helix-like DNA-binding domain superfamily/Winged helix DNA-binding domain"/>
    <property type="match status" value="1"/>
</dbReference>
<accession>A0A2D0NH13</accession>
<dbReference type="GO" id="GO:0006352">
    <property type="term" value="P:DNA-templated transcription initiation"/>
    <property type="evidence" value="ECO:0007669"/>
    <property type="project" value="InterPro"/>
</dbReference>
<dbReference type="GO" id="GO:0003677">
    <property type="term" value="F:DNA binding"/>
    <property type="evidence" value="ECO:0007669"/>
    <property type="project" value="UniProtKB-KW"/>
</dbReference>
<evidence type="ECO:0000259" key="6">
    <source>
        <dbReference type="Pfam" id="PF04542"/>
    </source>
</evidence>
<dbReference type="NCBIfam" id="TIGR02937">
    <property type="entry name" value="sigma70-ECF"/>
    <property type="match status" value="1"/>
</dbReference>
<dbReference type="RefSeq" id="WP_099149389.1">
    <property type="nucleotide sequence ID" value="NZ_PDUD01000011.1"/>
</dbReference>
<dbReference type="InterPro" id="IPR007627">
    <property type="entry name" value="RNA_pol_sigma70_r2"/>
</dbReference>
<proteinExistence type="inferred from homology"/>
<protein>
    <submittedName>
        <fullName evidence="8">RNA polymerase subunit sigma-70</fullName>
    </submittedName>
</protein>
<feature type="domain" description="RNA polymerase sigma factor 70 region 4 type 2" evidence="7">
    <location>
        <begin position="131"/>
        <end position="181"/>
    </location>
</feature>
<dbReference type="GO" id="GO:0016987">
    <property type="term" value="F:sigma factor activity"/>
    <property type="evidence" value="ECO:0007669"/>
    <property type="project" value="UniProtKB-KW"/>
</dbReference>
<comment type="similarity">
    <text evidence="1">Belongs to the sigma-70 factor family. ECF subfamily.</text>
</comment>
<dbReference type="Proteomes" id="UP000223913">
    <property type="component" value="Unassembled WGS sequence"/>
</dbReference>
<keyword evidence="9" id="KW-1185">Reference proteome</keyword>
<name>A0A2D0NH13_FLAN2</name>
<dbReference type="PANTHER" id="PTHR43133">
    <property type="entry name" value="RNA POLYMERASE ECF-TYPE SIGMA FACTO"/>
    <property type="match status" value="1"/>
</dbReference>
<evidence type="ECO:0000256" key="3">
    <source>
        <dbReference type="ARBA" id="ARBA00023082"/>
    </source>
</evidence>
<gene>
    <name evidence="8" type="ORF">CRP01_07425</name>
</gene>
<evidence type="ECO:0000256" key="5">
    <source>
        <dbReference type="ARBA" id="ARBA00023163"/>
    </source>
</evidence>
<evidence type="ECO:0000313" key="9">
    <source>
        <dbReference type="Proteomes" id="UP000223913"/>
    </source>
</evidence>
<dbReference type="InterPro" id="IPR039425">
    <property type="entry name" value="RNA_pol_sigma-70-like"/>
</dbReference>
<dbReference type="Pfam" id="PF08281">
    <property type="entry name" value="Sigma70_r4_2"/>
    <property type="match status" value="1"/>
</dbReference>
<keyword evidence="5" id="KW-0804">Transcription</keyword>
<comment type="caution">
    <text evidence="8">The sequence shown here is derived from an EMBL/GenBank/DDBJ whole genome shotgun (WGS) entry which is preliminary data.</text>
</comment>
<dbReference type="SUPFAM" id="SSF88659">
    <property type="entry name" value="Sigma3 and sigma4 domains of RNA polymerase sigma factors"/>
    <property type="match status" value="1"/>
</dbReference>
<organism evidence="8 9">
    <name type="scientific">Flavilitoribacter nigricans (strain ATCC 23147 / DSM 23189 / NBRC 102662 / NCIMB 1420 / SS-2)</name>
    <name type="common">Lewinella nigricans</name>
    <dbReference type="NCBI Taxonomy" id="1122177"/>
    <lineage>
        <taxon>Bacteria</taxon>
        <taxon>Pseudomonadati</taxon>
        <taxon>Bacteroidota</taxon>
        <taxon>Saprospiria</taxon>
        <taxon>Saprospirales</taxon>
        <taxon>Lewinellaceae</taxon>
        <taxon>Flavilitoribacter</taxon>
    </lineage>
</organism>
<feature type="domain" description="RNA polymerase sigma-70 region 2" evidence="6">
    <location>
        <begin position="34"/>
        <end position="98"/>
    </location>
</feature>
<dbReference type="InterPro" id="IPR013249">
    <property type="entry name" value="RNA_pol_sigma70_r4_t2"/>
</dbReference>
<dbReference type="InterPro" id="IPR036388">
    <property type="entry name" value="WH-like_DNA-bd_sf"/>
</dbReference>
<dbReference type="InterPro" id="IPR013324">
    <property type="entry name" value="RNA_pol_sigma_r3/r4-like"/>
</dbReference>
<dbReference type="AlphaFoldDB" id="A0A2D0NH13"/>
<dbReference type="OrthoDB" id="1116873at2"/>
<dbReference type="PANTHER" id="PTHR43133:SF8">
    <property type="entry name" value="RNA POLYMERASE SIGMA FACTOR HI_1459-RELATED"/>
    <property type="match status" value="1"/>
</dbReference>
<dbReference type="EMBL" id="PDUD01000011">
    <property type="protein sequence ID" value="PHN07053.1"/>
    <property type="molecule type" value="Genomic_DNA"/>
</dbReference>
<evidence type="ECO:0000256" key="4">
    <source>
        <dbReference type="ARBA" id="ARBA00023125"/>
    </source>
</evidence>
<evidence type="ECO:0000256" key="1">
    <source>
        <dbReference type="ARBA" id="ARBA00010641"/>
    </source>
</evidence>
<keyword evidence="4" id="KW-0238">DNA-binding</keyword>